<keyword evidence="6" id="KW-0808">Transferase</keyword>
<dbReference type="Proteomes" id="UP000480548">
    <property type="component" value="Unassembled WGS sequence"/>
</dbReference>
<evidence type="ECO:0000256" key="3">
    <source>
        <dbReference type="ARBA" id="ARBA00006065"/>
    </source>
</evidence>
<dbReference type="EC" id="2.4.1.-" evidence="12"/>
<dbReference type="Pfam" id="PF03901">
    <property type="entry name" value="Glyco_transf_22"/>
    <property type="match status" value="1"/>
</dbReference>
<feature type="domain" description="Methyltransferase" evidence="14">
    <location>
        <begin position="290"/>
        <end position="377"/>
    </location>
</feature>
<dbReference type="InterPro" id="IPR005599">
    <property type="entry name" value="GPI_mannosylTrfase"/>
</dbReference>
<reference evidence="15 16" key="1">
    <citation type="submission" date="2019-06" db="EMBL/GenBank/DDBJ databases">
        <authorList>
            <person name="Palmer J.M."/>
        </authorList>
    </citation>
    <scope>NUCLEOTIDE SEQUENCE [LARGE SCALE GENOMIC DNA]</scope>
    <source>
        <strain evidence="15 16">TWF703</strain>
    </source>
</reference>
<evidence type="ECO:0000256" key="13">
    <source>
        <dbReference type="SAM" id="MobiDB-lite"/>
    </source>
</evidence>
<protein>
    <recommendedName>
        <fullName evidence="12">Mannosyltransferase</fullName>
        <ecNumber evidence="12">2.4.1.-</ecNumber>
    </recommendedName>
</protein>
<keyword evidence="8 12" id="KW-0256">Endoplasmic reticulum</keyword>
<feature type="transmembrane region" description="Helical" evidence="12">
    <location>
        <begin position="757"/>
        <end position="778"/>
    </location>
</feature>
<comment type="caution">
    <text evidence="12">Lacks conserved residue(s) required for the propagation of feature annotation.</text>
</comment>
<evidence type="ECO:0000313" key="15">
    <source>
        <dbReference type="EMBL" id="KAF3142459.1"/>
    </source>
</evidence>
<keyword evidence="10 12" id="KW-0472">Membrane</keyword>
<organism evidence="15 16">
    <name type="scientific">Orbilia oligospora</name>
    <name type="common">Nematode-trapping fungus</name>
    <name type="synonym">Arthrobotrys oligospora</name>
    <dbReference type="NCBI Taxonomy" id="2813651"/>
    <lineage>
        <taxon>Eukaryota</taxon>
        <taxon>Fungi</taxon>
        <taxon>Dikarya</taxon>
        <taxon>Ascomycota</taxon>
        <taxon>Pezizomycotina</taxon>
        <taxon>Orbiliomycetes</taxon>
        <taxon>Orbiliales</taxon>
        <taxon>Orbiliaceae</taxon>
        <taxon>Orbilia</taxon>
    </lineage>
</organism>
<dbReference type="GO" id="GO:0000026">
    <property type="term" value="F:alpha-1,2-mannosyltransferase activity"/>
    <property type="evidence" value="ECO:0007669"/>
    <property type="project" value="TreeGrafter"/>
</dbReference>
<proteinExistence type="inferred from homology"/>
<accession>A0A7C8JUH7</accession>
<evidence type="ECO:0000256" key="12">
    <source>
        <dbReference type="RuleBase" id="RU363075"/>
    </source>
</evidence>
<evidence type="ECO:0000256" key="1">
    <source>
        <dbReference type="ARBA" id="ARBA00004477"/>
    </source>
</evidence>
<comment type="caution">
    <text evidence="15">The sequence shown here is derived from an EMBL/GenBank/DDBJ whole genome shotgun (WGS) entry which is preliminary data.</text>
</comment>
<evidence type="ECO:0000256" key="11">
    <source>
        <dbReference type="ARBA" id="ARBA00024708"/>
    </source>
</evidence>
<evidence type="ECO:0000313" key="16">
    <source>
        <dbReference type="Proteomes" id="UP000480548"/>
    </source>
</evidence>
<feature type="transmembrane region" description="Helical" evidence="12">
    <location>
        <begin position="644"/>
        <end position="664"/>
    </location>
</feature>
<evidence type="ECO:0000259" key="14">
    <source>
        <dbReference type="Pfam" id="PF13649"/>
    </source>
</evidence>
<feature type="compositionally biased region" description="Acidic residues" evidence="13">
    <location>
        <begin position="921"/>
        <end position="930"/>
    </location>
</feature>
<dbReference type="GO" id="GO:0005789">
    <property type="term" value="C:endoplasmic reticulum membrane"/>
    <property type="evidence" value="ECO:0007669"/>
    <property type="project" value="UniProtKB-SubCell"/>
</dbReference>
<evidence type="ECO:0000256" key="4">
    <source>
        <dbReference type="ARBA" id="ARBA00022502"/>
    </source>
</evidence>
<feature type="transmembrane region" description="Helical" evidence="12">
    <location>
        <begin position="699"/>
        <end position="721"/>
    </location>
</feature>
<comment type="function">
    <text evidence="11">Mannosyltransferase involved in glycosylphosphatidylinositol-anchor biosynthesis. Transfers the third mannose to Man2-GlcN-acyl-PI during GPI precursor assembly.</text>
</comment>
<comment type="subcellular location">
    <subcellularLocation>
        <location evidence="1 12">Endoplasmic reticulum membrane</location>
        <topology evidence="1 12">Multi-pass membrane protein</topology>
    </subcellularLocation>
</comment>
<evidence type="ECO:0000256" key="9">
    <source>
        <dbReference type="ARBA" id="ARBA00022989"/>
    </source>
</evidence>
<keyword evidence="7 12" id="KW-0812">Transmembrane</keyword>
<dbReference type="InterPro" id="IPR029063">
    <property type="entry name" value="SAM-dependent_MTases_sf"/>
</dbReference>
<keyword evidence="9 12" id="KW-1133">Transmembrane helix</keyword>
<keyword evidence="5 12" id="KW-0328">Glycosyltransferase</keyword>
<feature type="transmembrane region" description="Helical" evidence="12">
    <location>
        <begin position="785"/>
        <end position="804"/>
    </location>
</feature>
<evidence type="ECO:0000256" key="7">
    <source>
        <dbReference type="ARBA" id="ARBA00022692"/>
    </source>
</evidence>
<keyword evidence="4" id="KW-0337">GPI-anchor biosynthesis</keyword>
<sequence>MRICLLRAAPGQEDDPRYSDIELFTDRHTFEQRFISKDTIKQDLNFAAAEGFDLYFNFLHWTWYGNDNKEVAILAAKYIEYLAIPVIGLPSRILEKYGLDNDGCLVIGNFDTAQGEDTTAGDEYSCTIIELDNTPIPLCPVFAHTEVPLKSTSSPVFLNAIQKLTEDAFYANDLHGTFWCTFLIRMNQHSKPTLTGVTPMPKTIFPFAEDGKNSAAEACAVRQSFPGSYRSLIHSLIASYFLKRNRNIEVSRQVGQEFDSVASKYDTVTAGIYHEGLKGIVKKYNFDGVVLDIACGTGLVARLHGDTQNRSRFIGMDISLQMKTECLRHGLYSSVLVGPMQRLLIVQRDTVHHIICIGAFLFLESNELSLVLSRIFQLATISVTFTIDEIPDSYNKAQTERGRGHMAGFNHLDEVERFGIPAGWKLADRWRFLGWTSPTTGSEIYSNVFRLQNALTISTFFQPDEYFQSLEIAASQHAPGSGYVTWEWHHALRSVLYPRIFQGVYSLVDSISKALNLSPATTAELLVVGPKIVGAITAALGDVYTGLLARKIYGKEAGTHALLLSLFSAWNWFCSTRTFSNNLETTLTIMGMYHWPWKTYNPKDLTLATIFAAISFTVRPTNGLITWAIGPLLLQHLPTLPQRLLAMLQILLISITILSLNACIDYTFYNRLTLPFIEFYRLNISQSISSFYGTSPWHYYYSQGLPLLLTGYLPLAIYSFFGGLNDPSSYSPTTHLTRLLGLVPIAFMATKHKEVRFLYPLLPIFHVLMAGVGVPGLPRRYTRKWTLVAAVMLGINIPIAYYTGYVHQRGVVDVVNWLRREHYSSNDNSGDTAIIKNVRVGGARVGFLMPCHSTPFGSYMWDAGMKDGSPSAWFLTCEPPVGVPIDQREDYVDEADEFYNNPTDFLYRRFGGPPLKRDRQEGEEEEDGENLEGKMLWPDKLITFEATAELVRGYLKIERAEGRYVECKRFFNSHFHDDWRRKGDIIVWCLK</sequence>
<dbReference type="SUPFAM" id="SSF53335">
    <property type="entry name" value="S-adenosyl-L-methionine-dependent methyltransferases"/>
    <property type="match status" value="1"/>
</dbReference>
<dbReference type="PANTHER" id="PTHR22760">
    <property type="entry name" value="GLYCOSYLTRANSFERASE"/>
    <property type="match status" value="1"/>
</dbReference>
<name>A0A7C8JUH7_ORBOL</name>
<dbReference type="Pfam" id="PF13649">
    <property type="entry name" value="Methyltransf_25"/>
    <property type="match status" value="1"/>
</dbReference>
<evidence type="ECO:0000256" key="5">
    <source>
        <dbReference type="ARBA" id="ARBA00022676"/>
    </source>
</evidence>
<dbReference type="CDD" id="cd02440">
    <property type="entry name" value="AdoMet_MTases"/>
    <property type="match status" value="1"/>
</dbReference>
<comment type="pathway">
    <text evidence="2">Glycolipid biosynthesis; glycosylphosphatidylinositol-anchor biosynthesis.</text>
</comment>
<evidence type="ECO:0000256" key="6">
    <source>
        <dbReference type="ARBA" id="ARBA00022679"/>
    </source>
</evidence>
<gene>
    <name evidence="15" type="ORF">TWF703_000848</name>
</gene>
<dbReference type="AlphaFoldDB" id="A0A7C8JUH7"/>
<evidence type="ECO:0000256" key="8">
    <source>
        <dbReference type="ARBA" id="ARBA00022824"/>
    </source>
</evidence>
<dbReference type="EMBL" id="WIQZ01000011">
    <property type="protein sequence ID" value="KAF3142459.1"/>
    <property type="molecule type" value="Genomic_DNA"/>
</dbReference>
<dbReference type="PANTHER" id="PTHR22760:SF4">
    <property type="entry name" value="GPI MANNOSYLTRANSFERASE 3"/>
    <property type="match status" value="1"/>
</dbReference>
<dbReference type="Gene3D" id="3.40.50.150">
    <property type="entry name" value="Vaccinia Virus protein VP39"/>
    <property type="match status" value="1"/>
</dbReference>
<evidence type="ECO:0000256" key="10">
    <source>
        <dbReference type="ARBA" id="ARBA00023136"/>
    </source>
</evidence>
<comment type="similarity">
    <text evidence="3">Belongs to the glycosyltransferase 22 family. PIGB subfamily.</text>
</comment>
<evidence type="ECO:0000256" key="2">
    <source>
        <dbReference type="ARBA" id="ARBA00004687"/>
    </source>
</evidence>
<dbReference type="GO" id="GO:0006506">
    <property type="term" value="P:GPI anchor biosynthetic process"/>
    <property type="evidence" value="ECO:0007669"/>
    <property type="project" value="UniProtKB-UniPathway"/>
</dbReference>
<dbReference type="InterPro" id="IPR041698">
    <property type="entry name" value="Methyltransf_25"/>
</dbReference>
<feature type="region of interest" description="Disordered" evidence="13">
    <location>
        <begin position="911"/>
        <end position="930"/>
    </location>
</feature>
<dbReference type="UniPathway" id="UPA00196"/>